<evidence type="ECO:0000256" key="13">
    <source>
        <dbReference type="SAM" id="SignalP"/>
    </source>
</evidence>
<feature type="domain" description="Leucine-rich repeat-containing N-terminal plant-type" evidence="14">
    <location>
        <begin position="35"/>
        <end position="71"/>
    </location>
</feature>
<dbReference type="Proteomes" id="UP001187192">
    <property type="component" value="Unassembled WGS sequence"/>
</dbReference>
<evidence type="ECO:0000313" key="17">
    <source>
        <dbReference type="Proteomes" id="UP001187192"/>
    </source>
</evidence>
<dbReference type="InterPro" id="IPR013210">
    <property type="entry name" value="LRR_N_plant-typ"/>
</dbReference>
<dbReference type="SMART" id="SM00369">
    <property type="entry name" value="LRR_TYP"/>
    <property type="match status" value="16"/>
</dbReference>
<dbReference type="PANTHER" id="PTHR48063:SF112">
    <property type="entry name" value="RECEPTOR LIKE PROTEIN 30-LIKE"/>
    <property type="match status" value="1"/>
</dbReference>
<reference evidence="16" key="1">
    <citation type="submission" date="2023-07" db="EMBL/GenBank/DDBJ databases">
        <title>draft genome sequence of fig (Ficus carica).</title>
        <authorList>
            <person name="Takahashi T."/>
            <person name="Nishimura K."/>
        </authorList>
    </citation>
    <scope>NUCLEOTIDE SEQUENCE</scope>
</reference>
<evidence type="ECO:0000256" key="7">
    <source>
        <dbReference type="ARBA" id="ARBA00022737"/>
    </source>
</evidence>
<dbReference type="GO" id="GO:0005886">
    <property type="term" value="C:plasma membrane"/>
    <property type="evidence" value="ECO:0007669"/>
    <property type="project" value="UniProtKB-SubCell"/>
</dbReference>
<feature type="domain" description="Disease resistance R13L4/SHOC-2-like LRR" evidence="15">
    <location>
        <begin position="115"/>
        <end position="334"/>
    </location>
</feature>
<keyword evidence="3" id="KW-1003">Cell membrane</keyword>
<dbReference type="SUPFAM" id="SSF52058">
    <property type="entry name" value="L domain-like"/>
    <property type="match status" value="4"/>
</dbReference>
<dbReference type="Pfam" id="PF23598">
    <property type="entry name" value="LRR_14"/>
    <property type="match status" value="1"/>
</dbReference>
<feature type="chain" id="PRO_5041710352" description="Leucine-rich repeat-containing N-terminal plant-type domain-containing protein" evidence="13">
    <location>
        <begin position="26"/>
        <end position="1225"/>
    </location>
</feature>
<evidence type="ECO:0000256" key="1">
    <source>
        <dbReference type="ARBA" id="ARBA00004251"/>
    </source>
</evidence>
<dbReference type="Gene3D" id="3.80.10.10">
    <property type="entry name" value="Ribonuclease Inhibitor"/>
    <property type="match status" value="6"/>
</dbReference>
<protein>
    <recommendedName>
        <fullName evidence="18">Leucine-rich repeat-containing N-terminal plant-type domain-containing protein</fullName>
    </recommendedName>
</protein>
<evidence type="ECO:0000256" key="9">
    <source>
        <dbReference type="ARBA" id="ARBA00023136"/>
    </source>
</evidence>
<feature type="signal peptide" evidence="13">
    <location>
        <begin position="1"/>
        <end position="25"/>
    </location>
</feature>
<evidence type="ECO:0000259" key="15">
    <source>
        <dbReference type="Pfam" id="PF23598"/>
    </source>
</evidence>
<dbReference type="InterPro" id="IPR003591">
    <property type="entry name" value="Leu-rich_rpt_typical-subtyp"/>
</dbReference>
<evidence type="ECO:0000256" key="12">
    <source>
        <dbReference type="SAM" id="MobiDB-lite"/>
    </source>
</evidence>
<keyword evidence="10" id="KW-0675">Receptor</keyword>
<evidence type="ECO:0000256" key="10">
    <source>
        <dbReference type="ARBA" id="ARBA00023170"/>
    </source>
</evidence>
<evidence type="ECO:0000256" key="5">
    <source>
        <dbReference type="ARBA" id="ARBA00022692"/>
    </source>
</evidence>
<dbReference type="FunFam" id="3.80.10.10:FF:000383">
    <property type="entry name" value="Leucine-rich repeat receptor protein kinase EMS1"/>
    <property type="match status" value="2"/>
</dbReference>
<evidence type="ECO:0000256" key="6">
    <source>
        <dbReference type="ARBA" id="ARBA00022729"/>
    </source>
</evidence>
<comment type="subcellular location">
    <subcellularLocation>
        <location evidence="1">Cell membrane</location>
        <topology evidence="1">Single-pass type I membrane protein</topology>
    </subcellularLocation>
</comment>
<keyword evidence="7" id="KW-0677">Repeat</keyword>
<sequence>MEKSSRVVLFLVVLLFVQGLQSCFCRNSTFGCIERERDCLLQLKQSFSDSSNRFVSWSGNDCCHWNGVSCDQNTGHIVKLDLRAPSSSAFDLFGYEWVSFTTYEKVFVKEVNSCLVELNRLEYLDLSGNDFNQTPIPKFIGSLKHLRYLNLSGAGFGGMIPVQLGNLTSLQILDLSHPHYQAAYADNIHWVSGLSSLKHLNVSFMDLSKALDVMQVLSTLPSLINLGLNGCGIQNIHFSRNSLNSTFLTRVQVLGLSYNSLTGTIPTALHNMTALRELYLSYQEGNYYSGGLYADNLQWVSRLSSLQHLYMSFMNLSKALDLMQVLSTLPSLINLGLNSCGIQNIHFSRNSLNSTSLTRVQVLGLSYNSLTGPIPTALHNMTALRELYLSSGGLYADNLQWVSRLSSLQHLDMSSVNLSKALDLMQVLSALPSLLELRLLDCGIRKTHFTSGFNNSTFFRSIQFLDLGGNGIDGPIPNALQNMTAIKVLDLSNNHFNSTIPLWLVNSKSLVDLNLRRNQFENIEGGMLSMLNEACSLRSLYLSHNSFLGEVLGSIKNSSRCLDYDLEFLSLSYCGISGNWPDYLGQLKDLKALDLSENFFHGPIPSSFGELSMLKSLYFSGNQMTGTIPQFLGRLSALEHLSLSYNQLNGIIPHWLGRLPTLQELDLSNNQLYGIIPSGLGRLPALQELDLSHNQLYGIIPSGLGRLPALQKLDLSNNQLYGIIPSGLGRLPALQALDLSDNRLNGTVPQTLGKLTTLSYLGLSRNQLTGFIPSSLGQLTKLWELDLSSNSLQGVVSELNFANVTWLSIFDLSMNKISGELPMNIEDRMPAGLSTLLLGNNLLNGSIPNSLCQLERLEVLDLSRNMLAGEVPRCWRDTQWLYVVDLSYNKLSGLIPKSIGHLLYLKRLHIEENNLTGKLPLSLSNCKDLEILDLGENKFFGSIPTWIGESLSSLQILRLRNNMVNGSIPSQLCQLGKLQILDLADNNLEGRIPRCFGKLTGMVTENTTVQEPQANSSKSLDKDTGWHREKVREVTKGVDLEYTKMQLKLLDVMDLSINKLVGVIPEELCLLSGLRGLNLSHNHLSGNIPNKIGELKLLESLDLSNNNLSGSIPPSMSTLPSISHLNLSHNNLSGKIPTSNQLQTLDDQSIYAGNLQLCGKPLPTKCPGDDDSVQPPKSTRHGEKDCEEDKKEKILFYFVVLAGYATAVKVARLKKMMEWTNGTEE</sequence>
<comment type="similarity">
    <text evidence="2">Belongs to the RLP family.</text>
</comment>
<keyword evidence="9" id="KW-0472">Membrane</keyword>
<keyword evidence="5" id="KW-0812">Transmembrane</keyword>
<keyword evidence="8" id="KW-1133">Transmembrane helix</keyword>
<proteinExistence type="inferred from homology"/>
<dbReference type="InterPro" id="IPR001611">
    <property type="entry name" value="Leu-rich_rpt"/>
</dbReference>
<evidence type="ECO:0008006" key="18">
    <source>
        <dbReference type="Google" id="ProtNLM"/>
    </source>
</evidence>
<dbReference type="EMBL" id="BTGU01000072">
    <property type="protein sequence ID" value="GMN57729.1"/>
    <property type="molecule type" value="Genomic_DNA"/>
</dbReference>
<dbReference type="Pfam" id="PF00560">
    <property type="entry name" value="LRR_1"/>
    <property type="match status" value="14"/>
</dbReference>
<keyword evidence="4" id="KW-0433">Leucine-rich repeat</keyword>
<organism evidence="16 17">
    <name type="scientific">Ficus carica</name>
    <name type="common">Common fig</name>
    <dbReference type="NCBI Taxonomy" id="3494"/>
    <lineage>
        <taxon>Eukaryota</taxon>
        <taxon>Viridiplantae</taxon>
        <taxon>Streptophyta</taxon>
        <taxon>Embryophyta</taxon>
        <taxon>Tracheophyta</taxon>
        <taxon>Spermatophyta</taxon>
        <taxon>Magnoliopsida</taxon>
        <taxon>eudicotyledons</taxon>
        <taxon>Gunneridae</taxon>
        <taxon>Pentapetalae</taxon>
        <taxon>rosids</taxon>
        <taxon>fabids</taxon>
        <taxon>Rosales</taxon>
        <taxon>Moraceae</taxon>
        <taxon>Ficeae</taxon>
        <taxon>Ficus</taxon>
    </lineage>
</organism>
<feature type="region of interest" description="Disordered" evidence="12">
    <location>
        <begin position="1165"/>
        <end position="1186"/>
    </location>
</feature>
<evidence type="ECO:0000256" key="3">
    <source>
        <dbReference type="ARBA" id="ARBA00022475"/>
    </source>
</evidence>
<keyword evidence="11" id="KW-0325">Glycoprotein</keyword>
<evidence type="ECO:0000313" key="16">
    <source>
        <dbReference type="EMBL" id="GMN57729.1"/>
    </source>
</evidence>
<dbReference type="AlphaFoldDB" id="A0AA88DLW0"/>
<accession>A0AA88DLW0</accession>
<gene>
    <name evidence="16" type="ORF">TIFTF001_026834</name>
</gene>
<dbReference type="PROSITE" id="PS51257">
    <property type="entry name" value="PROKAR_LIPOPROTEIN"/>
    <property type="match status" value="1"/>
</dbReference>
<evidence type="ECO:0000256" key="11">
    <source>
        <dbReference type="ARBA" id="ARBA00023180"/>
    </source>
</evidence>
<evidence type="ECO:0000256" key="2">
    <source>
        <dbReference type="ARBA" id="ARBA00009592"/>
    </source>
</evidence>
<evidence type="ECO:0000259" key="14">
    <source>
        <dbReference type="Pfam" id="PF08263"/>
    </source>
</evidence>
<dbReference type="InterPro" id="IPR032675">
    <property type="entry name" value="LRR_dom_sf"/>
</dbReference>
<name>A0AA88DLW0_FICCA</name>
<keyword evidence="17" id="KW-1185">Reference proteome</keyword>
<dbReference type="Pfam" id="PF08263">
    <property type="entry name" value="LRRNT_2"/>
    <property type="match status" value="1"/>
</dbReference>
<dbReference type="FunFam" id="3.80.10.10:FF:000111">
    <property type="entry name" value="LRR receptor-like serine/threonine-protein kinase ERECTA"/>
    <property type="match status" value="1"/>
</dbReference>
<dbReference type="PRINTS" id="PR00019">
    <property type="entry name" value="LEURICHRPT"/>
</dbReference>
<dbReference type="FunFam" id="3.80.10.10:FF:000095">
    <property type="entry name" value="LRR receptor-like serine/threonine-protein kinase GSO1"/>
    <property type="match status" value="1"/>
</dbReference>
<dbReference type="PANTHER" id="PTHR48063">
    <property type="entry name" value="LRR RECEPTOR-LIKE KINASE"/>
    <property type="match status" value="1"/>
</dbReference>
<comment type="caution">
    <text evidence="16">The sequence shown here is derived from an EMBL/GenBank/DDBJ whole genome shotgun (WGS) entry which is preliminary data.</text>
</comment>
<keyword evidence="6 13" id="KW-0732">Signal</keyword>
<dbReference type="InterPro" id="IPR055414">
    <property type="entry name" value="LRR_R13L4/SHOC2-like"/>
</dbReference>
<evidence type="ECO:0000256" key="4">
    <source>
        <dbReference type="ARBA" id="ARBA00022614"/>
    </source>
</evidence>
<dbReference type="Pfam" id="PF13855">
    <property type="entry name" value="LRR_8"/>
    <property type="match status" value="2"/>
</dbReference>
<evidence type="ECO:0000256" key="8">
    <source>
        <dbReference type="ARBA" id="ARBA00022989"/>
    </source>
</evidence>
<dbReference type="InterPro" id="IPR046956">
    <property type="entry name" value="RLP23-like"/>
</dbReference>
<dbReference type="PROSITE" id="PS51450">
    <property type="entry name" value="LRR"/>
    <property type="match status" value="2"/>
</dbReference>